<evidence type="ECO:0000259" key="6">
    <source>
        <dbReference type="PROSITE" id="PS50261"/>
    </source>
</evidence>
<dbReference type="InterPro" id="IPR000832">
    <property type="entry name" value="GPCR_2_secretin-like"/>
</dbReference>
<dbReference type="PROSITE" id="PS50261">
    <property type="entry name" value="G_PROTEIN_RECEP_F2_4"/>
    <property type="match status" value="1"/>
</dbReference>
<feature type="transmembrane region" description="Helical" evidence="5">
    <location>
        <begin position="875"/>
        <end position="894"/>
    </location>
</feature>
<evidence type="ECO:0000256" key="1">
    <source>
        <dbReference type="ARBA" id="ARBA00004141"/>
    </source>
</evidence>
<dbReference type="AlphaFoldDB" id="A0A6J8AKH0"/>
<keyword evidence="3 5" id="KW-1133">Transmembrane helix</keyword>
<dbReference type="Gene3D" id="1.20.1070.10">
    <property type="entry name" value="Rhodopsin 7-helix transmembrane proteins"/>
    <property type="match status" value="1"/>
</dbReference>
<feature type="transmembrane region" description="Helical" evidence="5">
    <location>
        <begin position="678"/>
        <end position="697"/>
    </location>
</feature>
<dbReference type="InterPro" id="IPR053231">
    <property type="entry name" value="GPCR_LN-TM7"/>
</dbReference>
<dbReference type="GO" id="GO:0016020">
    <property type="term" value="C:membrane"/>
    <property type="evidence" value="ECO:0007669"/>
    <property type="project" value="UniProtKB-SubCell"/>
</dbReference>
<reference evidence="7 8" key="1">
    <citation type="submission" date="2020-06" db="EMBL/GenBank/DDBJ databases">
        <authorList>
            <person name="Li R."/>
            <person name="Bekaert M."/>
        </authorList>
    </citation>
    <scope>NUCLEOTIDE SEQUENCE [LARGE SCALE GENOMIC DNA]</scope>
    <source>
        <strain evidence="8">wild</strain>
    </source>
</reference>
<feature type="transmembrane region" description="Helical" evidence="5">
    <location>
        <begin position="647"/>
        <end position="666"/>
    </location>
</feature>
<proteinExistence type="predicted"/>
<keyword evidence="8" id="KW-1185">Reference proteome</keyword>
<gene>
    <name evidence="7" type="ORF">MCOR_8729</name>
</gene>
<dbReference type="InterPro" id="IPR017981">
    <property type="entry name" value="GPCR_2-like_7TM"/>
</dbReference>
<dbReference type="GO" id="GO:0007166">
    <property type="term" value="P:cell surface receptor signaling pathway"/>
    <property type="evidence" value="ECO:0007669"/>
    <property type="project" value="InterPro"/>
</dbReference>
<keyword evidence="4 5" id="KW-0472">Membrane</keyword>
<dbReference type="EMBL" id="CACVKT020001607">
    <property type="protein sequence ID" value="CAC5369587.1"/>
    <property type="molecule type" value="Genomic_DNA"/>
</dbReference>
<feature type="domain" description="G-protein coupled receptors family 2 profile 2" evidence="6">
    <location>
        <begin position="645"/>
        <end position="897"/>
    </location>
</feature>
<dbReference type="PANTHER" id="PTHR45902">
    <property type="entry name" value="LATROPHILIN RECEPTOR-LIKE PROTEIN A"/>
    <property type="match status" value="1"/>
</dbReference>
<feature type="transmembrane region" description="Helical" evidence="5">
    <location>
        <begin position="756"/>
        <end position="776"/>
    </location>
</feature>
<evidence type="ECO:0000313" key="7">
    <source>
        <dbReference type="EMBL" id="CAC5369587.1"/>
    </source>
</evidence>
<organism evidence="7 8">
    <name type="scientific">Mytilus coruscus</name>
    <name type="common">Sea mussel</name>
    <dbReference type="NCBI Taxonomy" id="42192"/>
    <lineage>
        <taxon>Eukaryota</taxon>
        <taxon>Metazoa</taxon>
        <taxon>Spiralia</taxon>
        <taxon>Lophotrochozoa</taxon>
        <taxon>Mollusca</taxon>
        <taxon>Bivalvia</taxon>
        <taxon>Autobranchia</taxon>
        <taxon>Pteriomorphia</taxon>
        <taxon>Mytilida</taxon>
        <taxon>Mytiloidea</taxon>
        <taxon>Mytilidae</taxon>
        <taxon>Mytilinae</taxon>
        <taxon>Mytilus</taxon>
    </lineage>
</organism>
<dbReference type="Proteomes" id="UP000507470">
    <property type="component" value="Unassembled WGS sequence"/>
</dbReference>
<dbReference type="GO" id="GO:0004930">
    <property type="term" value="F:G protein-coupled receptor activity"/>
    <property type="evidence" value="ECO:0007669"/>
    <property type="project" value="InterPro"/>
</dbReference>
<evidence type="ECO:0000256" key="5">
    <source>
        <dbReference type="SAM" id="Phobius"/>
    </source>
</evidence>
<keyword evidence="2 5" id="KW-0812">Transmembrane</keyword>
<dbReference type="PANTHER" id="PTHR45902:SF1">
    <property type="entry name" value="LATROPHILIN RECEPTOR-LIKE PROTEIN A"/>
    <property type="match status" value="1"/>
</dbReference>
<dbReference type="OrthoDB" id="6078735at2759"/>
<evidence type="ECO:0000313" key="8">
    <source>
        <dbReference type="Proteomes" id="UP000507470"/>
    </source>
</evidence>
<feature type="transmembrane region" description="Helical" evidence="5">
    <location>
        <begin position="848"/>
        <end position="869"/>
    </location>
</feature>
<evidence type="ECO:0000256" key="4">
    <source>
        <dbReference type="ARBA" id="ARBA00023136"/>
    </source>
</evidence>
<name>A0A6J8AKH0_MYTCO</name>
<sequence length="905" mass="102514">MSEWIVISVSQNGCDLSMSEWIVILVCQNGCKLKAKANRMHHPTAMRLLLIMSRLLITNLSTVDSQPSYQASPYKEIKNQESTEAFTHKDSKVIYTDQSATNTYNSKSASLLTSARYTYSKQPREFMGFSTPSMLRTNKLNEEDIASSRKLESESRISSGILLENTTATSTHLSTFRYLSTSVETFETEDICHEYGLCSSVQLYRLCYCDSECAFYRDCCKDVNTTHLKTSMENASMYTCSMTMYPYHISGIVTIANCPNNFILQNISALCKKNIQHFEEVGPVVVDESGKIYQNKYCAICHGVTKTTPFELVFTWPFGSLYFIHDISDEDKLNMLLNSRYIQFVTPVNVTVRSCFIEDLLQESHSNTGKCQSHFNPVRVNGDLYRNSYCIPGDVKSQIVCVIDWYNKIIPHGFFSFLYSAFPLKVVFTLGEPQRNCVGGQGMSTTNKCVVIQHYTNYRLSIKYYLYASESLNQTQLEEALVLYLITFQSVSFIAEPAIIEAQLNNNIDTIIATVAFTIKLSLTMTEINLIENRFRGITWNMKIDNNFIQANVKQNLTSENPSKLTVLKVGRWSPPYNIEYIMNELPDTNFSYIESVLYFSDICEEFNVDFKTIKAVKTVVHLGNHSCISNVANFNDRDGFVDLTTYVTYSCFSISVVALTIMIILNRRIRKVKSIPISNLENLAVSIIAANFFFMFGIGANDIQSVCYVIGIVLHYIWLLEFAFMSTSVLFIVINLLQLKSNMAHRPTRSMRYRMFISLFGLLSPSLLVIPAVIVDVLGKDELSPGYNGEVCFPTKYPGNMIFFLGPVFLSITINFISLVLFIGYIVMTSSSIGNVTKSSTYSHAFVFLRITIVSGIFWINGIVATFYENEIFNYIFILLCGLQGLFISLASLTSTAMKEIKKI</sequence>
<dbReference type="CDD" id="cd13952">
    <property type="entry name" value="7tm_classB"/>
    <property type="match status" value="1"/>
</dbReference>
<accession>A0A6J8AKH0</accession>
<feature type="transmembrane region" description="Helical" evidence="5">
    <location>
        <begin position="802"/>
        <end position="828"/>
    </location>
</feature>
<evidence type="ECO:0000256" key="3">
    <source>
        <dbReference type="ARBA" id="ARBA00022989"/>
    </source>
</evidence>
<comment type="subcellular location">
    <subcellularLocation>
        <location evidence="1">Membrane</location>
        <topology evidence="1">Multi-pass membrane protein</topology>
    </subcellularLocation>
</comment>
<feature type="transmembrane region" description="Helical" evidence="5">
    <location>
        <begin position="709"/>
        <end position="735"/>
    </location>
</feature>
<protein>
    <recommendedName>
        <fullName evidence="6">G-protein coupled receptors family 2 profile 2 domain-containing protein</fullName>
    </recommendedName>
</protein>
<evidence type="ECO:0000256" key="2">
    <source>
        <dbReference type="ARBA" id="ARBA00022692"/>
    </source>
</evidence>
<dbReference type="Pfam" id="PF00002">
    <property type="entry name" value="7tm_2"/>
    <property type="match status" value="1"/>
</dbReference>